<dbReference type="SUPFAM" id="SSF56300">
    <property type="entry name" value="Metallo-dependent phosphatases"/>
    <property type="match status" value="1"/>
</dbReference>
<dbReference type="InterPro" id="IPR050126">
    <property type="entry name" value="Ap4A_hydrolase"/>
</dbReference>
<name>A0ABT0ISG6_9HYPH</name>
<organism evidence="2 3">
    <name type="scientific">Neorhizobium turbinariae</name>
    <dbReference type="NCBI Taxonomy" id="2937795"/>
    <lineage>
        <taxon>Bacteria</taxon>
        <taxon>Pseudomonadati</taxon>
        <taxon>Pseudomonadota</taxon>
        <taxon>Alphaproteobacteria</taxon>
        <taxon>Hyphomicrobiales</taxon>
        <taxon>Rhizobiaceae</taxon>
        <taxon>Rhizobium/Agrobacterium group</taxon>
        <taxon>Neorhizobium</taxon>
    </lineage>
</organism>
<proteinExistence type="predicted"/>
<feature type="domain" description="Calcineurin-like phosphoesterase" evidence="1">
    <location>
        <begin position="8"/>
        <end position="207"/>
    </location>
</feature>
<evidence type="ECO:0000313" key="3">
    <source>
        <dbReference type="Proteomes" id="UP001202827"/>
    </source>
</evidence>
<dbReference type="PANTHER" id="PTHR42850">
    <property type="entry name" value="METALLOPHOSPHOESTERASE"/>
    <property type="match status" value="1"/>
</dbReference>
<dbReference type="Proteomes" id="UP001202827">
    <property type="component" value="Unassembled WGS sequence"/>
</dbReference>
<dbReference type="Pfam" id="PF00149">
    <property type="entry name" value="Metallophos"/>
    <property type="match status" value="1"/>
</dbReference>
<accession>A0ABT0ISG6</accession>
<sequence>MPYQPTHTYVIGDVHGRADLLEAMLGHFAKEGAAKGFPYRIIFLGDIIDRGPFSRDALAQVREAVRGIPGSRFILGNHDAIPLTIFDESSSERAERRLLHWITNQGGDATLSSYGLDIETLTLAGFRHHFDKEHLAFLRQGQRYVELERHILVHAGIKPGIPLPRQDLHDLMWIREPFLHHQGTFGKVVIHGHTPTETGVPELYPNRLALDTKAYASGRLTAAHLIDAEIFELLWTSPNSPHAVEVISPLTIDYHSSP</sequence>
<reference evidence="2 3" key="1">
    <citation type="submission" date="2022-04" db="EMBL/GenBank/DDBJ databases">
        <title>Rhizobium coralii sp. nov., isolated from coral Turbinaria peltata.</title>
        <authorList>
            <person name="Sun H."/>
        </authorList>
    </citation>
    <scope>NUCLEOTIDE SEQUENCE [LARGE SCALE GENOMIC DNA]</scope>
    <source>
        <strain evidence="2 3">NTR19</strain>
    </source>
</reference>
<evidence type="ECO:0000259" key="1">
    <source>
        <dbReference type="Pfam" id="PF00149"/>
    </source>
</evidence>
<gene>
    <name evidence="2" type="ORF">M0654_12470</name>
</gene>
<dbReference type="RefSeq" id="WP_248683381.1">
    <property type="nucleotide sequence ID" value="NZ_JALPRY010000014.1"/>
</dbReference>
<protein>
    <submittedName>
        <fullName evidence="2">Metallophosphoesterase</fullName>
    </submittedName>
</protein>
<evidence type="ECO:0000313" key="2">
    <source>
        <dbReference type="EMBL" id="MCK8780799.1"/>
    </source>
</evidence>
<dbReference type="EMBL" id="JALPRY010000014">
    <property type="protein sequence ID" value="MCK8780799.1"/>
    <property type="molecule type" value="Genomic_DNA"/>
</dbReference>
<dbReference type="InterPro" id="IPR029052">
    <property type="entry name" value="Metallo-depent_PP-like"/>
</dbReference>
<dbReference type="InterPro" id="IPR004843">
    <property type="entry name" value="Calcineurin-like_PHP"/>
</dbReference>
<dbReference type="PANTHER" id="PTHR42850:SF4">
    <property type="entry name" value="ZINC-DEPENDENT ENDOPOLYPHOSPHATASE"/>
    <property type="match status" value="1"/>
</dbReference>
<keyword evidence="3" id="KW-1185">Reference proteome</keyword>
<dbReference type="Gene3D" id="3.60.21.10">
    <property type="match status" value="1"/>
</dbReference>
<comment type="caution">
    <text evidence="2">The sequence shown here is derived from an EMBL/GenBank/DDBJ whole genome shotgun (WGS) entry which is preliminary data.</text>
</comment>